<dbReference type="Proteomes" id="UP001551658">
    <property type="component" value="Unassembled WGS sequence"/>
</dbReference>
<comment type="caution">
    <text evidence="8">The sequence shown here is derived from an EMBL/GenBank/DDBJ whole genome shotgun (WGS) entry which is preliminary data.</text>
</comment>
<evidence type="ECO:0000256" key="5">
    <source>
        <dbReference type="ARBA" id="ARBA00022842"/>
    </source>
</evidence>
<reference evidence="8 9" key="1">
    <citation type="submission" date="2024-06" db="EMBL/GenBank/DDBJ databases">
        <title>The Natural Products Discovery Center: Release of the First 8490 Sequenced Strains for Exploring Actinobacteria Biosynthetic Diversity.</title>
        <authorList>
            <person name="Kalkreuter E."/>
            <person name="Kautsar S.A."/>
            <person name="Yang D."/>
            <person name="Bader C.D."/>
            <person name="Teijaro C.N."/>
            <person name="Fluegel L."/>
            <person name="Davis C.M."/>
            <person name="Simpson J.R."/>
            <person name="Lauterbach L."/>
            <person name="Steele A.D."/>
            <person name="Gui C."/>
            <person name="Meng S."/>
            <person name="Li G."/>
            <person name="Viehrig K."/>
            <person name="Ye F."/>
            <person name="Su P."/>
            <person name="Kiefer A.F."/>
            <person name="Nichols A."/>
            <person name="Cepeda A.J."/>
            <person name="Yan W."/>
            <person name="Fan B."/>
            <person name="Jiang Y."/>
            <person name="Adhikari A."/>
            <person name="Zheng C.-J."/>
            <person name="Schuster L."/>
            <person name="Cowan T.M."/>
            <person name="Smanski M.J."/>
            <person name="Chevrette M.G."/>
            <person name="De Carvalho L.P.S."/>
            <person name="Shen B."/>
        </authorList>
    </citation>
    <scope>NUCLEOTIDE SEQUENCE [LARGE SCALE GENOMIC DNA]</scope>
    <source>
        <strain evidence="8 9">NPDC050671</strain>
    </source>
</reference>
<evidence type="ECO:0000256" key="3">
    <source>
        <dbReference type="ARBA" id="ARBA00022723"/>
    </source>
</evidence>
<keyword evidence="1" id="KW-1277">Toxin-antitoxin system</keyword>
<evidence type="ECO:0000259" key="7">
    <source>
        <dbReference type="Pfam" id="PF26343"/>
    </source>
</evidence>
<keyword evidence="4" id="KW-0378">Hydrolase</keyword>
<dbReference type="Pfam" id="PF26343">
    <property type="entry name" value="VapC50_C"/>
    <property type="match status" value="1"/>
</dbReference>
<keyword evidence="3" id="KW-0479">Metal-binding</keyword>
<dbReference type="Pfam" id="PF13470">
    <property type="entry name" value="PIN_3"/>
    <property type="match status" value="1"/>
</dbReference>
<gene>
    <name evidence="8" type="ORF">AB0H72_28080</name>
</gene>
<proteinExistence type="predicted"/>
<keyword evidence="9" id="KW-1185">Reference proteome</keyword>
<dbReference type="InterPro" id="IPR029060">
    <property type="entry name" value="PIN-like_dom_sf"/>
</dbReference>
<dbReference type="InterPro" id="IPR002716">
    <property type="entry name" value="PIN_dom"/>
</dbReference>
<dbReference type="SUPFAM" id="SSF88723">
    <property type="entry name" value="PIN domain-like"/>
    <property type="match status" value="1"/>
</dbReference>
<feature type="domain" description="PIN" evidence="6">
    <location>
        <begin position="4"/>
        <end position="118"/>
    </location>
</feature>
<organism evidence="8 9">
    <name type="scientific">Nocardia fusca</name>
    <dbReference type="NCBI Taxonomy" id="941183"/>
    <lineage>
        <taxon>Bacteria</taxon>
        <taxon>Bacillati</taxon>
        <taxon>Actinomycetota</taxon>
        <taxon>Actinomycetes</taxon>
        <taxon>Mycobacteriales</taxon>
        <taxon>Nocardiaceae</taxon>
        <taxon>Nocardia</taxon>
    </lineage>
</organism>
<accession>A0ABV3FFT9</accession>
<evidence type="ECO:0000256" key="2">
    <source>
        <dbReference type="ARBA" id="ARBA00022722"/>
    </source>
</evidence>
<evidence type="ECO:0000313" key="9">
    <source>
        <dbReference type="Proteomes" id="UP001551658"/>
    </source>
</evidence>
<evidence type="ECO:0000256" key="4">
    <source>
        <dbReference type="ARBA" id="ARBA00022801"/>
    </source>
</evidence>
<keyword evidence="5" id="KW-0460">Magnesium</keyword>
<evidence type="ECO:0000256" key="1">
    <source>
        <dbReference type="ARBA" id="ARBA00022649"/>
    </source>
</evidence>
<protein>
    <submittedName>
        <fullName evidence="8">PIN domain-containing protein</fullName>
    </submittedName>
</protein>
<dbReference type="RefSeq" id="WP_357984737.1">
    <property type="nucleotide sequence ID" value="NZ_JBFAIH010000020.1"/>
</dbReference>
<feature type="domain" description="VapC50 C-terminal" evidence="7">
    <location>
        <begin position="136"/>
        <end position="188"/>
    </location>
</feature>
<evidence type="ECO:0000259" key="6">
    <source>
        <dbReference type="Pfam" id="PF13470"/>
    </source>
</evidence>
<keyword evidence="2" id="KW-0540">Nuclease</keyword>
<name>A0ABV3FFT9_9NOCA</name>
<sequence>MFAAVLDTCVLWPSLQRDFLLSLAIEGLYRPLWSDAILEELETHEAIKLGQRYEVGPEEAAARAKRLTLQMQGAFDDALVEGWEPHEGTFGLQDPDDEHVLAAAVVGGAGAIVTDNVRHFPRSAVPNHIQITKPARFAADTVAVSPETALRAVEAIVGRRKSPPVTVDQVLDSLIEVYGMHEAVDLLRTAG</sequence>
<dbReference type="InterPro" id="IPR058652">
    <property type="entry name" value="VapC50_C"/>
</dbReference>
<dbReference type="EMBL" id="JBFAIH010000020">
    <property type="protein sequence ID" value="MEV0366560.1"/>
    <property type="molecule type" value="Genomic_DNA"/>
</dbReference>
<evidence type="ECO:0000313" key="8">
    <source>
        <dbReference type="EMBL" id="MEV0366560.1"/>
    </source>
</evidence>